<dbReference type="AlphaFoldDB" id="A0A829BMW0"/>
<dbReference type="Gene3D" id="3.40.35.10">
    <property type="entry name" value="Phosphotransferase system, sorbose subfamily IIB component"/>
    <property type="match status" value="1"/>
</dbReference>
<dbReference type="InterPro" id="IPR036667">
    <property type="entry name" value="PTS_IIB_sorbose-sp_sf"/>
</dbReference>
<dbReference type="EMBL" id="AHSR01000038">
    <property type="protein sequence ID" value="EMC22873.1"/>
    <property type="molecule type" value="Genomic_DNA"/>
</dbReference>
<dbReference type="Pfam" id="PF03830">
    <property type="entry name" value="PTSIIB_sorb"/>
    <property type="match status" value="1"/>
</dbReference>
<evidence type="ECO:0000256" key="5">
    <source>
        <dbReference type="ARBA" id="ARBA00022679"/>
    </source>
</evidence>
<dbReference type="Proteomes" id="UP000011676">
    <property type="component" value="Unassembled WGS sequence"/>
</dbReference>
<accession>A0A829BMW0</accession>
<reference evidence="9 10" key="1">
    <citation type="journal article" date="2013" name="Mol. Biol. Evol.">
        <title>Evolutionary and population genomics of the cavity causing bacteria Streptococcus mutans.</title>
        <authorList>
            <person name="Cornejo O.E."/>
            <person name="Lefebure T."/>
            <person name="Pavinski Bitar P.D."/>
            <person name="Lang P."/>
            <person name="Richards V.P."/>
            <person name="Eilertson K."/>
            <person name="Do T."/>
            <person name="Beighton D."/>
            <person name="Zeng L."/>
            <person name="Ahn S.J."/>
            <person name="Burne R.A."/>
            <person name="Siepel A."/>
            <person name="Bustamante C.D."/>
            <person name="Stanhope M.J."/>
        </authorList>
    </citation>
    <scope>NUCLEOTIDE SEQUENCE [LARGE SCALE GENOMIC DNA]</scope>
    <source>
        <strain evidence="9 10">SM6</strain>
    </source>
</reference>
<dbReference type="SUPFAM" id="SSF52728">
    <property type="entry name" value="PTS IIb component"/>
    <property type="match status" value="1"/>
</dbReference>
<dbReference type="GO" id="GO:0005737">
    <property type="term" value="C:cytoplasm"/>
    <property type="evidence" value="ECO:0007669"/>
    <property type="project" value="UniProtKB-SubCell"/>
</dbReference>
<keyword evidence="4" id="KW-0762">Sugar transport</keyword>
<organism evidence="9 10">
    <name type="scientific">Streptococcus mutans SM6</name>
    <dbReference type="NCBI Taxonomy" id="857119"/>
    <lineage>
        <taxon>Bacteria</taxon>
        <taxon>Bacillati</taxon>
        <taxon>Bacillota</taxon>
        <taxon>Bacilli</taxon>
        <taxon>Lactobacillales</taxon>
        <taxon>Streptococcaceae</taxon>
        <taxon>Streptococcus</taxon>
    </lineage>
</organism>
<evidence type="ECO:0000256" key="7">
    <source>
        <dbReference type="ARBA" id="ARBA00022777"/>
    </source>
</evidence>
<evidence type="ECO:0000256" key="6">
    <source>
        <dbReference type="ARBA" id="ARBA00022683"/>
    </source>
</evidence>
<evidence type="ECO:0000256" key="3">
    <source>
        <dbReference type="ARBA" id="ARBA00022490"/>
    </source>
</evidence>
<evidence type="ECO:0000256" key="2">
    <source>
        <dbReference type="ARBA" id="ARBA00022448"/>
    </source>
</evidence>
<comment type="subcellular location">
    <subcellularLocation>
        <location evidence="1">Cytoplasm</location>
    </subcellularLocation>
</comment>
<keyword evidence="2" id="KW-0813">Transport</keyword>
<dbReference type="PROSITE" id="PS51101">
    <property type="entry name" value="PTS_EIIB_TYPE_4"/>
    <property type="match status" value="1"/>
</dbReference>
<evidence type="ECO:0000313" key="10">
    <source>
        <dbReference type="Proteomes" id="UP000011676"/>
    </source>
</evidence>
<protein>
    <submittedName>
        <fullName evidence="9">Putative sorbose PTS system, IIB component</fullName>
    </submittedName>
</protein>
<evidence type="ECO:0000256" key="1">
    <source>
        <dbReference type="ARBA" id="ARBA00004496"/>
    </source>
</evidence>
<comment type="caution">
    <text evidence="9">The sequence shown here is derived from an EMBL/GenBank/DDBJ whole genome shotgun (WGS) entry which is preliminary data.</text>
</comment>
<dbReference type="GeneID" id="93860476"/>
<dbReference type="RefSeq" id="WP_002263578.1">
    <property type="nucleotide sequence ID" value="NZ_AHSR01000038.1"/>
</dbReference>
<gene>
    <name evidence="9" type="ORF">SMU82_08051</name>
</gene>
<evidence type="ECO:0000313" key="9">
    <source>
        <dbReference type="EMBL" id="EMC22873.1"/>
    </source>
</evidence>
<proteinExistence type="predicted"/>
<keyword evidence="6" id="KW-0598">Phosphotransferase system</keyword>
<keyword evidence="7" id="KW-0418">Kinase</keyword>
<dbReference type="GO" id="GO:0009401">
    <property type="term" value="P:phosphoenolpyruvate-dependent sugar phosphotransferase system"/>
    <property type="evidence" value="ECO:0007669"/>
    <property type="project" value="UniProtKB-KW"/>
</dbReference>
<evidence type="ECO:0000259" key="8">
    <source>
        <dbReference type="PROSITE" id="PS51101"/>
    </source>
</evidence>
<keyword evidence="3" id="KW-0963">Cytoplasm</keyword>
<name>A0A829BMW0_STRMG</name>
<dbReference type="InterPro" id="IPR004720">
    <property type="entry name" value="PTS_IIB_sorbose-sp"/>
</dbReference>
<sequence length="163" mass="18568">MTVVEARVDQRLIHGIVVNQWNSKLNPKRFMIIDDIVSNQPEIKNSMRMAKPSGKSMSIIDTQKAIANFKNGNYDKQDVFIIVKEPSTLLKLLDNGISIPRVNLGIVFADDVRTNVSKFVNLNQSEVNELKKIEERGIPIIIQYIPDDSVIVFEKAIENKKFK</sequence>
<evidence type="ECO:0000256" key="4">
    <source>
        <dbReference type="ARBA" id="ARBA00022597"/>
    </source>
</evidence>
<dbReference type="GO" id="GO:0016301">
    <property type="term" value="F:kinase activity"/>
    <property type="evidence" value="ECO:0007669"/>
    <property type="project" value="UniProtKB-KW"/>
</dbReference>
<keyword evidence="5" id="KW-0808">Transferase</keyword>
<dbReference type="GO" id="GO:0008982">
    <property type="term" value="F:protein-N(PI)-phosphohistidine-sugar phosphotransferase activity"/>
    <property type="evidence" value="ECO:0007669"/>
    <property type="project" value="InterPro"/>
</dbReference>
<feature type="domain" description="PTS EIIB type-4" evidence="8">
    <location>
        <begin position="1"/>
        <end position="163"/>
    </location>
</feature>